<evidence type="ECO:0000256" key="3">
    <source>
        <dbReference type="ARBA" id="ARBA00023180"/>
    </source>
</evidence>
<gene>
    <name evidence="5" type="primary">LECRK2_10</name>
    <name evidence="5" type="ORF">CFP56_004798</name>
</gene>
<dbReference type="Proteomes" id="UP000237347">
    <property type="component" value="Unassembled WGS sequence"/>
</dbReference>
<name>A0AAW0M6G1_QUESU</name>
<dbReference type="InterPro" id="IPR001480">
    <property type="entry name" value="Bulb-type_lectin_dom"/>
</dbReference>
<keyword evidence="2" id="KW-1015">Disulfide bond</keyword>
<evidence type="ECO:0000256" key="2">
    <source>
        <dbReference type="ARBA" id="ARBA00023157"/>
    </source>
</evidence>
<organism evidence="5 6">
    <name type="scientific">Quercus suber</name>
    <name type="common">Cork oak</name>
    <dbReference type="NCBI Taxonomy" id="58331"/>
    <lineage>
        <taxon>Eukaryota</taxon>
        <taxon>Viridiplantae</taxon>
        <taxon>Streptophyta</taxon>
        <taxon>Embryophyta</taxon>
        <taxon>Tracheophyta</taxon>
        <taxon>Spermatophyta</taxon>
        <taxon>Magnoliopsida</taxon>
        <taxon>eudicotyledons</taxon>
        <taxon>Gunneridae</taxon>
        <taxon>Pentapetalae</taxon>
        <taxon>rosids</taxon>
        <taxon>fabids</taxon>
        <taxon>Fagales</taxon>
        <taxon>Fagaceae</taxon>
        <taxon>Quercus</taxon>
    </lineage>
</organism>
<keyword evidence="1" id="KW-0732">Signal</keyword>
<evidence type="ECO:0000259" key="4">
    <source>
        <dbReference type="Pfam" id="PF01453"/>
    </source>
</evidence>
<dbReference type="PANTHER" id="PTHR47976:SF108">
    <property type="entry name" value="G-TYPE LECTIN S-RECEPTOR-LIKE SERINE_THREONINE-PROTEIN KINASE LECRK1"/>
    <property type="match status" value="1"/>
</dbReference>
<dbReference type="InterPro" id="IPR051343">
    <property type="entry name" value="G-type_lectin_kinases/EP1-like"/>
</dbReference>
<protein>
    <submittedName>
        <fullName evidence="5">G-type lectin s-receptor-like serine/threonine-protein kinase lecrk2</fullName>
    </submittedName>
</protein>
<sequence>MHQVWANNVTASGVNYASMLNTGNFVLARQDYVYLWESFYSPTDTILPTQVLNQGSILVSRVSETNYSNGNFQFLVQSDGDLVLSLVDVTHNFVRYKYWQSSTFGAGFQFFFNQSSTIYLMARNGTILDLISRNPVSTTDFF</sequence>
<reference evidence="5 6" key="1">
    <citation type="journal article" date="2018" name="Sci. Data">
        <title>The draft genome sequence of cork oak.</title>
        <authorList>
            <person name="Ramos A.M."/>
            <person name="Usie A."/>
            <person name="Barbosa P."/>
            <person name="Barros P.M."/>
            <person name="Capote T."/>
            <person name="Chaves I."/>
            <person name="Simoes F."/>
            <person name="Abreu I."/>
            <person name="Carrasquinho I."/>
            <person name="Faro C."/>
            <person name="Guimaraes J.B."/>
            <person name="Mendonca D."/>
            <person name="Nobrega F."/>
            <person name="Rodrigues L."/>
            <person name="Saibo N.J.M."/>
            <person name="Varela M.C."/>
            <person name="Egas C."/>
            <person name="Matos J."/>
            <person name="Miguel C.M."/>
            <person name="Oliveira M.M."/>
            <person name="Ricardo C.P."/>
            <person name="Goncalves S."/>
        </authorList>
    </citation>
    <scope>NUCLEOTIDE SEQUENCE [LARGE SCALE GENOMIC DNA]</scope>
    <source>
        <strain evidence="6">cv. HL8</strain>
    </source>
</reference>
<evidence type="ECO:0000313" key="5">
    <source>
        <dbReference type="EMBL" id="KAK7859592.1"/>
    </source>
</evidence>
<evidence type="ECO:0000313" key="6">
    <source>
        <dbReference type="Proteomes" id="UP000237347"/>
    </source>
</evidence>
<evidence type="ECO:0000256" key="1">
    <source>
        <dbReference type="ARBA" id="ARBA00022729"/>
    </source>
</evidence>
<accession>A0AAW0M6G1</accession>
<dbReference type="SUPFAM" id="SSF51110">
    <property type="entry name" value="alpha-D-mannose-specific plant lectins"/>
    <property type="match status" value="1"/>
</dbReference>
<proteinExistence type="predicted"/>
<dbReference type="Gene3D" id="2.90.10.10">
    <property type="entry name" value="Bulb-type lectin domain"/>
    <property type="match status" value="2"/>
</dbReference>
<dbReference type="GO" id="GO:0016301">
    <property type="term" value="F:kinase activity"/>
    <property type="evidence" value="ECO:0007669"/>
    <property type="project" value="UniProtKB-KW"/>
</dbReference>
<dbReference type="PANTHER" id="PTHR47976">
    <property type="entry name" value="G-TYPE LECTIN S-RECEPTOR-LIKE SERINE/THREONINE-PROTEIN KINASE SD2-5"/>
    <property type="match status" value="1"/>
</dbReference>
<keyword evidence="6" id="KW-1185">Reference proteome</keyword>
<comment type="caution">
    <text evidence="5">The sequence shown here is derived from an EMBL/GenBank/DDBJ whole genome shotgun (WGS) entry which is preliminary data.</text>
</comment>
<dbReference type="AlphaFoldDB" id="A0AAW0M6G1"/>
<keyword evidence="3" id="KW-0325">Glycoprotein</keyword>
<dbReference type="EMBL" id="PKMF04000011">
    <property type="protein sequence ID" value="KAK7859592.1"/>
    <property type="molecule type" value="Genomic_DNA"/>
</dbReference>
<dbReference type="InterPro" id="IPR036426">
    <property type="entry name" value="Bulb-type_lectin_dom_sf"/>
</dbReference>
<feature type="domain" description="Bulb-type lectin" evidence="4">
    <location>
        <begin position="4"/>
        <end position="52"/>
    </location>
</feature>
<dbReference type="Pfam" id="PF01453">
    <property type="entry name" value="B_lectin"/>
    <property type="match status" value="1"/>
</dbReference>